<dbReference type="PROSITE" id="PS50011">
    <property type="entry name" value="PROTEIN_KINASE_DOM"/>
    <property type="match status" value="1"/>
</dbReference>
<dbReference type="PANTHER" id="PTHR24348">
    <property type="entry name" value="SERINE/THREONINE-PROTEIN KINASE UNC-51-RELATED"/>
    <property type="match status" value="1"/>
</dbReference>
<dbReference type="GO" id="GO:0004674">
    <property type="term" value="F:protein serine/threonine kinase activity"/>
    <property type="evidence" value="ECO:0007669"/>
    <property type="project" value="InterPro"/>
</dbReference>
<evidence type="ECO:0000313" key="2">
    <source>
        <dbReference type="RefSeq" id="XP_027197290.1"/>
    </source>
</evidence>
<dbReference type="RefSeq" id="XP_027197290.1">
    <property type="nucleotide sequence ID" value="XM_027341489.1"/>
</dbReference>
<dbReference type="Gene3D" id="1.10.510.10">
    <property type="entry name" value="Transferase(Phosphotransferase) domain 1"/>
    <property type="match status" value="1"/>
</dbReference>
<organism evidence="1 2">
    <name type="scientific">Dermatophagoides pteronyssinus</name>
    <name type="common">European house dust mite</name>
    <dbReference type="NCBI Taxonomy" id="6956"/>
    <lineage>
        <taxon>Eukaryota</taxon>
        <taxon>Metazoa</taxon>
        <taxon>Ecdysozoa</taxon>
        <taxon>Arthropoda</taxon>
        <taxon>Chelicerata</taxon>
        <taxon>Arachnida</taxon>
        <taxon>Acari</taxon>
        <taxon>Acariformes</taxon>
        <taxon>Sarcoptiformes</taxon>
        <taxon>Astigmata</taxon>
        <taxon>Psoroptidia</taxon>
        <taxon>Analgoidea</taxon>
        <taxon>Pyroglyphidae</taxon>
        <taxon>Dermatophagoidinae</taxon>
        <taxon>Dermatophagoides</taxon>
    </lineage>
</organism>
<dbReference type="GO" id="GO:0005737">
    <property type="term" value="C:cytoplasm"/>
    <property type="evidence" value="ECO:0007669"/>
    <property type="project" value="TreeGrafter"/>
</dbReference>
<dbReference type="InParanoid" id="A0A6P6XVH4"/>
<dbReference type="KEGG" id="dpte:113791684"/>
<dbReference type="OrthoDB" id="193931at2759"/>
<dbReference type="InterPro" id="IPR011009">
    <property type="entry name" value="Kinase-like_dom_sf"/>
</dbReference>
<reference evidence="2" key="1">
    <citation type="submission" date="2025-08" db="UniProtKB">
        <authorList>
            <consortium name="RefSeq"/>
        </authorList>
    </citation>
    <scope>IDENTIFICATION</scope>
    <source>
        <strain evidence="2">Airmid</strain>
    </source>
</reference>
<dbReference type="GO" id="GO:0010506">
    <property type="term" value="P:regulation of autophagy"/>
    <property type="evidence" value="ECO:0007669"/>
    <property type="project" value="InterPro"/>
</dbReference>
<dbReference type="SUPFAM" id="SSF56112">
    <property type="entry name" value="Protein kinase-like (PK-like)"/>
    <property type="match status" value="1"/>
</dbReference>
<accession>A0A6P6XVH4</accession>
<protein>
    <submittedName>
        <fullName evidence="2">Testis-specific serine/threonine-protein kinase 3-like</fullName>
    </submittedName>
</protein>
<dbReference type="SMART" id="SM00220">
    <property type="entry name" value="S_TKc"/>
    <property type="match status" value="1"/>
</dbReference>
<dbReference type="GO" id="GO:0006914">
    <property type="term" value="P:autophagy"/>
    <property type="evidence" value="ECO:0007669"/>
    <property type="project" value="UniProtKB-ARBA"/>
</dbReference>
<dbReference type="InterPro" id="IPR008271">
    <property type="entry name" value="Ser/Thr_kinase_AS"/>
</dbReference>
<keyword evidence="1" id="KW-1185">Reference proteome</keyword>
<dbReference type="GO" id="GO:0005524">
    <property type="term" value="F:ATP binding"/>
    <property type="evidence" value="ECO:0007669"/>
    <property type="project" value="UniProtKB-KW"/>
</dbReference>
<dbReference type="GeneID" id="113791684"/>
<dbReference type="PANTHER" id="PTHR24348:SF68">
    <property type="entry name" value="SERINE_THREONINE-PROTEIN KINASE ATG1C"/>
    <property type="match status" value="1"/>
</dbReference>
<evidence type="ECO:0000313" key="1">
    <source>
        <dbReference type="Proteomes" id="UP000515146"/>
    </source>
</evidence>
<name>A0A6P6XVH4_DERPT</name>
<dbReference type="FunFam" id="1.10.510.10:FF:000571">
    <property type="entry name" value="Maternal embryonic leucine zipper kinase"/>
    <property type="match status" value="1"/>
</dbReference>
<dbReference type="PROSITE" id="PS00108">
    <property type="entry name" value="PROTEIN_KINASE_ST"/>
    <property type="match status" value="1"/>
</dbReference>
<proteinExistence type="predicted"/>
<dbReference type="InterPro" id="IPR045269">
    <property type="entry name" value="Atg1-like"/>
</dbReference>
<dbReference type="InterPro" id="IPR000719">
    <property type="entry name" value="Prot_kinase_dom"/>
</dbReference>
<dbReference type="Pfam" id="PF00069">
    <property type="entry name" value="Pkinase"/>
    <property type="match status" value="1"/>
</dbReference>
<sequence>MSDGSHIKRSLSLKQFSHESRVREGSKTNARRSMKNEVRYNNLSRQIRANLKQTNSPIKQSTDSRDDGRHSSQMTKYVSISNESFQSAKTVNTPKIIFEIDPKTQAVLDRKNYRLLEKLSQGSFGEVYKGEFKIDHRLVAIKILEISKMSMKFRERYVARELKALIDCRHPNVVQIYDIIRSNNRLFIFMEYCSNGTLTMFLKRFGSCPETLARIWFRQLVDAILYIHYDLKIAHRDIKFDNILLDDKFNCKLTDFGFAKELVLDENSKQIELTATICGTEPFMCPQLIQRKPYNPMKSDIWAMGVLLFGLLNGKLPFTWTDSSLMIKEQTRYPNFIRSASKNNISEEANDLIIKILDPDEKTRITIREIAEHSWLKTKPCGEFRSPGVLISTMYPVV</sequence>
<dbReference type="Proteomes" id="UP000515146">
    <property type="component" value="Unplaced"/>
</dbReference>
<dbReference type="OMA" id="LARIWFR"/>
<gene>
    <name evidence="2" type="primary">LOC113791684</name>
</gene>
<dbReference type="AlphaFoldDB" id="A0A6P6XVH4"/>